<comment type="pathway">
    <text evidence="1 7">Carbohydrate degradation; pentose phosphate pathway; D-ribulose 5-phosphate from D-glucose 6-phosphate (oxidative stage): step 1/3.</text>
</comment>
<dbReference type="GO" id="GO:0005829">
    <property type="term" value="C:cytosol"/>
    <property type="evidence" value="ECO:0007669"/>
    <property type="project" value="TreeGrafter"/>
</dbReference>
<evidence type="ECO:0000256" key="4">
    <source>
        <dbReference type="ARBA" id="ARBA00022857"/>
    </source>
</evidence>
<evidence type="ECO:0000256" key="6">
    <source>
        <dbReference type="ARBA" id="ARBA00023277"/>
    </source>
</evidence>
<dbReference type="SUPFAM" id="SSF51735">
    <property type="entry name" value="NAD(P)-binding Rossmann-fold domains"/>
    <property type="match status" value="1"/>
</dbReference>
<dbReference type="PIRSF" id="PIRSF000110">
    <property type="entry name" value="G6PD"/>
    <property type="match status" value="1"/>
</dbReference>
<feature type="binding site" evidence="7">
    <location>
        <position position="375"/>
    </location>
    <ligand>
        <name>substrate</name>
    </ligand>
</feature>
<feature type="binding site" evidence="7">
    <location>
        <position position="185"/>
    </location>
    <ligand>
        <name>NADP(+)</name>
        <dbReference type="ChEBI" id="CHEBI:58349"/>
    </ligand>
</feature>
<accession>A0A9X3LT07</accession>
<dbReference type="AlphaFoldDB" id="A0A9X3LT07"/>
<evidence type="ECO:0000256" key="3">
    <source>
        <dbReference type="ARBA" id="ARBA00022526"/>
    </source>
</evidence>
<dbReference type="GO" id="GO:0004345">
    <property type="term" value="F:glucose-6-phosphate dehydrogenase activity"/>
    <property type="evidence" value="ECO:0007669"/>
    <property type="project" value="UniProtKB-UniRule"/>
</dbReference>
<dbReference type="PANTHER" id="PTHR23429">
    <property type="entry name" value="GLUCOSE-6-PHOSPHATE 1-DEHYDROGENASE G6PD"/>
    <property type="match status" value="1"/>
</dbReference>
<name>A0A9X3LT07_9CORY</name>
<feature type="binding site" evidence="7">
    <location>
        <position position="219"/>
    </location>
    <ligand>
        <name>substrate</name>
    </ligand>
</feature>
<dbReference type="RefSeq" id="WP_269964523.1">
    <property type="nucleotide sequence ID" value="NZ_JAKMUS010000001.1"/>
</dbReference>
<feature type="binding site" evidence="7">
    <location>
        <position position="78"/>
    </location>
    <ligand>
        <name>NADP(+)</name>
        <dbReference type="ChEBI" id="CHEBI:58349"/>
    </ligand>
</feature>
<dbReference type="PRINTS" id="PR00079">
    <property type="entry name" value="G6PDHDRGNASE"/>
</dbReference>
<evidence type="ECO:0000259" key="9">
    <source>
        <dbReference type="Pfam" id="PF02781"/>
    </source>
</evidence>
<gene>
    <name evidence="7 10" type="primary">zwf</name>
    <name evidence="10" type="ORF">L8U60_01030</name>
</gene>
<keyword evidence="11" id="KW-1185">Reference proteome</keyword>
<keyword evidence="5 7" id="KW-0560">Oxidoreductase</keyword>
<dbReference type="GO" id="GO:0050661">
    <property type="term" value="F:NADP binding"/>
    <property type="evidence" value="ECO:0007669"/>
    <property type="project" value="UniProtKB-UniRule"/>
</dbReference>
<organism evidence="10 11">
    <name type="scientific">Corynebacterium meitnerae</name>
    <dbReference type="NCBI Taxonomy" id="2913498"/>
    <lineage>
        <taxon>Bacteria</taxon>
        <taxon>Bacillati</taxon>
        <taxon>Actinomycetota</taxon>
        <taxon>Actinomycetes</taxon>
        <taxon>Mycobacteriales</taxon>
        <taxon>Corynebacteriaceae</taxon>
        <taxon>Corynebacterium</taxon>
    </lineage>
</organism>
<dbReference type="Gene3D" id="3.30.360.10">
    <property type="entry name" value="Dihydrodipicolinate Reductase, domain 2"/>
    <property type="match status" value="1"/>
</dbReference>
<dbReference type="InterPro" id="IPR019796">
    <property type="entry name" value="G6P_DH_AS"/>
</dbReference>
<evidence type="ECO:0000313" key="10">
    <source>
        <dbReference type="EMBL" id="MCZ9293069.1"/>
    </source>
</evidence>
<dbReference type="Gene3D" id="3.40.50.720">
    <property type="entry name" value="NAD(P)-binding Rossmann-like Domain"/>
    <property type="match status" value="1"/>
</dbReference>
<keyword evidence="6 7" id="KW-0119">Carbohydrate metabolism</keyword>
<comment type="caution">
    <text evidence="10">The sequence shown here is derived from an EMBL/GenBank/DDBJ whole genome shotgun (WGS) entry which is preliminary data.</text>
</comment>
<evidence type="ECO:0000256" key="5">
    <source>
        <dbReference type="ARBA" id="ARBA00023002"/>
    </source>
</evidence>
<comment type="catalytic activity">
    <reaction evidence="7">
        <text>D-glucose 6-phosphate + NADP(+) = 6-phospho-D-glucono-1,5-lactone + NADPH + H(+)</text>
        <dbReference type="Rhea" id="RHEA:15841"/>
        <dbReference type="ChEBI" id="CHEBI:15378"/>
        <dbReference type="ChEBI" id="CHEBI:57783"/>
        <dbReference type="ChEBI" id="CHEBI:57955"/>
        <dbReference type="ChEBI" id="CHEBI:58349"/>
        <dbReference type="ChEBI" id="CHEBI:61548"/>
        <dbReference type="EC" id="1.1.1.49"/>
    </reaction>
</comment>
<feature type="domain" description="Glucose-6-phosphate dehydrogenase C-terminal" evidence="9">
    <location>
        <begin position="226"/>
        <end position="521"/>
    </location>
</feature>
<dbReference type="InterPro" id="IPR022674">
    <property type="entry name" value="G6P_DH_NAD-bd"/>
</dbReference>
<dbReference type="PANTHER" id="PTHR23429:SF0">
    <property type="entry name" value="GLUCOSE-6-PHOSPHATE 1-DEHYDROGENASE"/>
    <property type="match status" value="1"/>
</dbReference>
<dbReference type="EC" id="1.1.1.49" evidence="7"/>
<dbReference type="InterPro" id="IPR022675">
    <property type="entry name" value="G6P_DH_C"/>
</dbReference>
<evidence type="ECO:0000256" key="1">
    <source>
        <dbReference type="ARBA" id="ARBA00004937"/>
    </source>
</evidence>
<dbReference type="Pfam" id="PF00479">
    <property type="entry name" value="G6PD_N"/>
    <property type="match status" value="1"/>
</dbReference>
<comment type="function">
    <text evidence="7">Catalyzes the oxidation of glucose 6-phosphate to 6-phosphogluconolactone.</text>
</comment>
<evidence type="ECO:0000259" key="8">
    <source>
        <dbReference type="Pfam" id="PF00479"/>
    </source>
</evidence>
<protein>
    <recommendedName>
        <fullName evidence="7">Glucose-6-phosphate 1-dehydrogenase</fullName>
        <shortName evidence="7">G6PD</shortName>
        <ecNumber evidence="7">1.1.1.49</ecNumber>
    </recommendedName>
</protein>
<comment type="caution">
    <text evidence="7">Lacks conserved residue(s) required for the propagation of feature annotation.</text>
</comment>
<dbReference type="SUPFAM" id="SSF55347">
    <property type="entry name" value="Glyceraldehyde-3-phosphate dehydrogenase-like, C-terminal domain"/>
    <property type="match status" value="1"/>
</dbReference>
<dbReference type="HAMAP" id="MF_00966">
    <property type="entry name" value="G6PD"/>
    <property type="match status" value="1"/>
</dbReference>
<dbReference type="EMBL" id="JAKMUS010000001">
    <property type="protein sequence ID" value="MCZ9293069.1"/>
    <property type="molecule type" value="Genomic_DNA"/>
</dbReference>
<proteinExistence type="inferred from homology"/>
<dbReference type="NCBIfam" id="TIGR00871">
    <property type="entry name" value="zwf"/>
    <property type="match status" value="1"/>
</dbReference>
<evidence type="ECO:0000256" key="7">
    <source>
        <dbReference type="HAMAP-Rule" id="MF_00966"/>
    </source>
</evidence>
<feature type="binding site" evidence="7">
    <location>
        <position position="253"/>
    </location>
    <ligand>
        <name>substrate</name>
    </ligand>
</feature>
<feature type="binding site" evidence="7">
    <location>
        <position position="215"/>
    </location>
    <ligand>
        <name>substrate</name>
    </ligand>
</feature>
<dbReference type="FunFam" id="3.30.360.10:FF:000011">
    <property type="entry name" value="Glucose-6-phosphate 1-dehydrogenase"/>
    <property type="match status" value="1"/>
</dbReference>
<dbReference type="Proteomes" id="UP001146468">
    <property type="component" value="Unassembled WGS sequence"/>
</dbReference>
<keyword evidence="3 7" id="KW-0313">Glucose metabolism</keyword>
<comment type="similarity">
    <text evidence="2 7">Belongs to the glucose-6-phosphate dehydrogenase family.</text>
</comment>
<reference evidence="10" key="1">
    <citation type="submission" date="2022-02" db="EMBL/GenBank/DDBJ databases">
        <title>Corynebacterium sp. from urogenital microbiome.</title>
        <authorList>
            <person name="Cappelli E.A."/>
            <person name="Ribeiro T.G."/>
            <person name="Peixe L."/>
        </authorList>
    </citation>
    <scope>NUCLEOTIDE SEQUENCE</scope>
    <source>
        <strain evidence="10">C8Ua_172</strain>
    </source>
</reference>
<dbReference type="Pfam" id="PF02781">
    <property type="entry name" value="G6PD_C"/>
    <property type="match status" value="1"/>
</dbReference>
<dbReference type="InterPro" id="IPR036291">
    <property type="entry name" value="NAD(P)-bd_dom_sf"/>
</dbReference>
<keyword evidence="4 7" id="KW-0521">NADP</keyword>
<feature type="binding site" evidence="7">
    <location>
        <position position="272"/>
    </location>
    <ligand>
        <name>substrate</name>
    </ligand>
</feature>
<dbReference type="GO" id="GO:0006006">
    <property type="term" value="P:glucose metabolic process"/>
    <property type="evidence" value="ECO:0007669"/>
    <property type="project" value="UniProtKB-KW"/>
</dbReference>
<dbReference type="PROSITE" id="PS00069">
    <property type="entry name" value="G6P_DEHYDROGENASE"/>
    <property type="match status" value="1"/>
</dbReference>
<evidence type="ECO:0000256" key="2">
    <source>
        <dbReference type="ARBA" id="ARBA00009975"/>
    </source>
</evidence>
<dbReference type="InterPro" id="IPR001282">
    <property type="entry name" value="G6P_DH"/>
</dbReference>
<sequence>MASAYRRKVFDVQEPTPDWVNPLRSPADRRLPRIAGASGMVIFGVTGDLAKRKLLPAVYDLAYRGLLPAGFTLVGFGRRPWSKEEFESFVREQVEVGARTDFDEHVWRRLAEGMHFVEGAFDDDAAFDNMAALLKEMDATRGTAGNWAFYLSVPPEYFANVIDQLDRTGMAHPTVEQWRRVIIEKPFGHDLQSAKELNATINAVFPERAVFRIDHYLGKETVQNILAFRFANQLFEPIWSSRYVDHVQITMAEDIGLGGRAGYYDGIGAARDVIQNHLLQLLALVAMDEPVSFSPRQLRYEKLKILRATKPVGPFEETTARGQYTAGWQGSEPVVGLREEDGFDPESTTETYAACTLGINSRRWAGVPFYLRTGKRLGRRVTEIAMVFKKAPHQPFAPGLTSQLGANTLVIRIQPDEGILMRFGSKVPGSTMEVRDVNMDFSYTEAFTEESPEAYERLILDALLDETGLFPTSEEVERSWEILDPILDYWAENGRPDEYPAGTWGPASADEMMHVSGRSWRRP</sequence>
<feature type="domain" description="Glucose-6-phosphate dehydrogenase NAD-binding" evidence="8">
    <location>
        <begin position="41"/>
        <end position="224"/>
    </location>
</feature>
<feature type="active site" description="Proton acceptor" evidence="7">
    <location>
        <position position="277"/>
    </location>
</feature>
<evidence type="ECO:0000313" key="11">
    <source>
        <dbReference type="Proteomes" id="UP001146468"/>
    </source>
</evidence>
<dbReference type="GO" id="GO:0009051">
    <property type="term" value="P:pentose-phosphate shunt, oxidative branch"/>
    <property type="evidence" value="ECO:0007669"/>
    <property type="project" value="TreeGrafter"/>
</dbReference>